<keyword evidence="2" id="KW-1185">Reference proteome</keyword>
<evidence type="ECO:0008006" key="3">
    <source>
        <dbReference type="Google" id="ProtNLM"/>
    </source>
</evidence>
<comment type="caution">
    <text evidence="1">The sequence shown here is derived from an EMBL/GenBank/DDBJ whole genome shotgun (WGS) entry which is preliminary data.</text>
</comment>
<dbReference type="AlphaFoldDB" id="A0A7Y8KYP3"/>
<evidence type="ECO:0000313" key="2">
    <source>
        <dbReference type="Proteomes" id="UP000545507"/>
    </source>
</evidence>
<sequence length="79" mass="8922">MIKHWMGSMHFLTRGIQNVSTEMSLNGLAYNFKRVLSILGFERTKKAMQLLVRISALCGWSARSNVGASPDLSHMPNRE</sequence>
<organism evidence="1 2">
    <name type="scientific">Hydrogenophaga aromaticivorans</name>
    <dbReference type="NCBI Taxonomy" id="2610898"/>
    <lineage>
        <taxon>Bacteria</taxon>
        <taxon>Pseudomonadati</taxon>
        <taxon>Pseudomonadota</taxon>
        <taxon>Betaproteobacteria</taxon>
        <taxon>Burkholderiales</taxon>
        <taxon>Comamonadaceae</taxon>
        <taxon>Hydrogenophaga</taxon>
    </lineage>
</organism>
<dbReference type="RefSeq" id="WP_177136213.1">
    <property type="nucleotide sequence ID" value="NZ_VYGV01000012.1"/>
</dbReference>
<evidence type="ECO:0000313" key="1">
    <source>
        <dbReference type="EMBL" id="NWF46318.1"/>
    </source>
</evidence>
<dbReference type="Proteomes" id="UP000545507">
    <property type="component" value="Unassembled WGS sequence"/>
</dbReference>
<protein>
    <recommendedName>
        <fullName evidence="3">Transposase DDE domain-containing protein</fullName>
    </recommendedName>
</protein>
<proteinExistence type="predicted"/>
<accession>A0A7Y8KYP3</accession>
<name>A0A7Y8KYP3_9BURK</name>
<gene>
    <name evidence="1" type="ORF">F3K02_13810</name>
</gene>
<reference evidence="1 2" key="1">
    <citation type="submission" date="2019-09" db="EMBL/GenBank/DDBJ databases">
        <title>Hydrogenophaga aromatica sp. nov., isolated from a para-xylene-degrading enrichment culture.</title>
        <authorList>
            <person name="Tancsics A."/>
            <person name="Banerjee S."/>
        </authorList>
    </citation>
    <scope>NUCLEOTIDE SEQUENCE [LARGE SCALE GENOMIC DNA]</scope>
    <source>
        <strain evidence="1 2">D2P1</strain>
    </source>
</reference>
<dbReference type="EMBL" id="VYGV01000012">
    <property type="protein sequence ID" value="NWF46318.1"/>
    <property type="molecule type" value="Genomic_DNA"/>
</dbReference>